<gene>
    <name evidence="2" type="ORF">M406DRAFT_334859</name>
</gene>
<dbReference type="EMBL" id="MU032353">
    <property type="protein sequence ID" value="KAF3760183.1"/>
    <property type="molecule type" value="Genomic_DNA"/>
</dbReference>
<keyword evidence="1" id="KW-1133">Transmembrane helix</keyword>
<dbReference type="GeneID" id="63838108"/>
<organism evidence="2 3">
    <name type="scientific">Cryphonectria parasitica (strain ATCC 38755 / EP155)</name>
    <dbReference type="NCBI Taxonomy" id="660469"/>
    <lineage>
        <taxon>Eukaryota</taxon>
        <taxon>Fungi</taxon>
        <taxon>Dikarya</taxon>
        <taxon>Ascomycota</taxon>
        <taxon>Pezizomycotina</taxon>
        <taxon>Sordariomycetes</taxon>
        <taxon>Sordariomycetidae</taxon>
        <taxon>Diaporthales</taxon>
        <taxon>Cryphonectriaceae</taxon>
        <taxon>Cryphonectria-Endothia species complex</taxon>
        <taxon>Cryphonectria</taxon>
    </lineage>
</organism>
<feature type="transmembrane region" description="Helical" evidence="1">
    <location>
        <begin position="17"/>
        <end position="39"/>
    </location>
</feature>
<proteinExistence type="predicted"/>
<feature type="transmembrane region" description="Helical" evidence="1">
    <location>
        <begin position="128"/>
        <end position="144"/>
    </location>
</feature>
<dbReference type="RefSeq" id="XP_040771162.1">
    <property type="nucleotide sequence ID" value="XM_040920979.1"/>
</dbReference>
<sequence length="167" mass="18639">MADTNDLRRLGPPTLRAAWLFQAILAGPAFVFFGAHALATAYNPYSSDDLYLSLKDLGLAMFTALIVFILVVQRGYANPAPRVAARLELAKSVLASATWLWVFLDAVFYTPEWDYWRDPPAGSRTRKIVFTLVSSVVLFVRLARKARDDAQEAEAGETDEDMPLLRN</sequence>
<evidence type="ECO:0000256" key="1">
    <source>
        <dbReference type="SAM" id="Phobius"/>
    </source>
</evidence>
<evidence type="ECO:0000313" key="2">
    <source>
        <dbReference type="EMBL" id="KAF3760183.1"/>
    </source>
</evidence>
<accession>A0A9P4XSK9</accession>
<feature type="transmembrane region" description="Helical" evidence="1">
    <location>
        <begin position="59"/>
        <end position="77"/>
    </location>
</feature>
<name>A0A9P4XSK9_CRYP1</name>
<feature type="transmembrane region" description="Helical" evidence="1">
    <location>
        <begin position="89"/>
        <end position="108"/>
    </location>
</feature>
<keyword evidence="1" id="KW-0472">Membrane</keyword>
<evidence type="ECO:0000313" key="3">
    <source>
        <dbReference type="Proteomes" id="UP000803844"/>
    </source>
</evidence>
<keyword evidence="3" id="KW-1185">Reference proteome</keyword>
<reference evidence="2" key="1">
    <citation type="journal article" date="2020" name="Phytopathology">
        <title>Genome sequence of the chestnut blight fungus Cryphonectria parasitica EP155: A fundamental resource for an archetypical invasive plant pathogen.</title>
        <authorList>
            <person name="Crouch J.A."/>
            <person name="Dawe A."/>
            <person name="Aerts A."/>
            <person name="Barry K."/>
            <person name="Churchill A.C.L."/>
            <person name="Grimwood J."/>
            <person name="Hillman B."/>
            <person name="Milgroom M.G."/>
            <person name="Pangilinan J."/>
            <person name="Smith M."/>
            <person name="Salamov A."/>
            <person name="Schmutz J."/>
            <person name="Yadav J."/>
            <person name="Grigoriev I.V."/>
            <person name="Nuss D."/>
        </authorList>
    </citation>
    <scope>NUCLEOTIDE SEQUENCE</scope>
    <source>
        <strain evidence="2">EP155</strain>
    </source>
</reference>
<protein>
    <submittedName>
        <fullName evidence="2">Uncharacterized protein</fullName>
    </submittedName>
</protein>
<dbReference type="Proteomes" id="UP000803844">
    <property type="component" value="Unassembled WGS sequence"/>
</dbReference>
<keyword evidence="1" id="KW-0812">Transmembrane</keyword>
<comment type="caution">
    <text evidence="2">The sequence shown here is derived from an EMBL/GenBank/DDBJ whole genome shotgun (WGS) entry which is preliminary data.</text>
</comment>
<dbReference type="OrthoDB" id="5239553at2759"/>
<dbReference type="AlphaFoldDB" id="A0A9P4XSK9"/>